<feature type="transmembrane region" description="Helical" evidence="9">
    <location>
        <begin position="145"/>
        <end position="165"/>
    </location>
</feature>
<name>A0A3N2C396_9MICO</name>
<comment type="subcellular location">
    <subcellularLocation>
        <location evidence="1">Membrane</location>
    </subcellularLocation>
</comment>
<evidence type="ECO:0000256" key="3">
    <source>
        <dbReference type="ARBA" id="ARBA00022618"/>
    </source>
</evidence>
<dbReference type="Pfam" id="PF08478">
    <property type="entry name" value="POTRA_1"/>
    <property type="match status" value="1"/>
</dbReference>
<dbReference type="Proteomes" id="UP000266915">
    <property type="component" value="Unassembled WGS sequence"/>
</dbReference>
<evidence type="ECO:0000259" key="10">
    <source>
        <dbReference type="PROSITE" id="PS51779"/>
    </source>
</evidence>
<gene>
    <name evidence="11" type="ORF">EDD42_2067</name>
</gene>
<keyword evidence="6 9" id="KW-0472">Membrane</keyword>
<proteinExistence type="predicted"/>
<dbReference type="GO" id="GO:0051301">
    <property type="term" value="P:cell division"/>
    <property type="evidence" value="ECO:0007669"/>
    <property type="project" value="UniProtKB-KW"/>
</dbReference>
<dbReference type="InterPro" id="IPR013685">
    <property type="entry name" value="POTRA_FtsQ_type"/>
</dbReference>
<keyword evidence="7" id="KW-0131">Cell cycle</keyword>
<keyword evidence="4 9" id="KW-0812">Transmembrane</keyword>
<evidence type="ECO:0000313" key="11">
    <source>
        <dbReference type="EMBL" id="ROR81985.1"/>
    </source>
</evidence>
<dbReference type="PANTHER" id="PTHR37820:SF1">
    <property type="entry name" value="CELL DIVISION PROTEIN FTSQ"/>
    <property type="match status" value="1"/>
</dbReference>
<evidence type="ECO:0000256" key="4">
    <source>
        <dbReference type="ARBA" id="ARBA00022692"/>
    </source>
</evidence>
<dbReference type="InterPro" id="IPR050487">
    <property type="entry name" value="FtsQ_DivIB"/>
</dbReference>
<evidence type="ECO:0000256" key="7">
    <source>
        <dbReference type="ARBA" id="ARBA00023306"/>
    </source>
</evidence>
<feature type="region of interest" description="Disordered" evidence="8">
    <location>
        <begin position="1"/>
        <end position="127"/>
    </location>
</feature>
<accession>A0A3N2C396</accession>
<protein>
    <submittedName>
        <fullName evidence="11">Cell division protein FtsQ</fullName>
    </submittedName>
</protein>
<dbReference type="PANTHER" id="PTHR37820">
    <property type="entry name" value="CELL DIVISION PROTEIN DIVIB"/>
    <property type="match status" value="1"/>
</dbReference>
<evidence type="ECO:0000256" key="8">
    <source>
        <dbReference type="SAM" id="MobiDB-lite"/>
    </source>
</evidence>
<dbReference type="Pfam" id="PF03799">
    <property type="entry name" value="FtsQ_DivIB_C"/>
    <property type="match status" value="1"/>
</dbReference>
<keyword evidence="12" id="KW-1185">Reference proteome</keyword>
<comment type="caution">
    <text evidence="11">The sequence shown here is derived from an EMBL/GenBank/DDBJ whole genome shotgun (WGS) entry which is preliminary data.</text>
</comment>
<keyword evidence="3 11" id="KW-0132">Cell division</keyword>
<feature type="domain" description="POTRA" evidence="10">
    <location>
        <begin position="169"/>
        <end position="237"/>
    </location>
</feature>
<dbReference type="InterPro" id="IPR005548">
    <property type="entry name" value="Cell_div_FtsQ/DivIB_C"/>
</dbReference>
<evidence type="ECO:0000256" key="9">
    <source>
        <dbReference type="SAM" id="Phobius"/>
    </source>
</evidence>
<organism evidence="11 12">
    <name type="scientific">Plantibacter flavus</name>
    <dbReference type="NCBI Taxonomy" id="150123"/>
    <lineage>
        <taxon>Bacteria</taxon>
        <taxon>Bacillati</taxon>
        <taxon>Actinomycetota</taxon>
        <taxon>Actinomycetes</taxon>
        <taxon>Micrococcales</taxon>
        <taxon>Microbacteriaceae</taxon>
        <taxon>Plantibacter</taxon>
    </lineage>
</organism>
<dbReference type="InterPro" id="IPR034746">
    <property type="entry name" value="POTRA"/>
</dbReference>
<evidence type="ECO:0000256" key="5">
    <source>
        <dbReference type="ARBA" id="ARBA00022989"/>
    </source>
</evidence>
<dbReference type="RefSeq" id="WP_085510959.1">
    <property type="nucleotide sequence ID" value="NZ_FXAP01000001.1"/>
</dbReference>
<evidence type="ECO:0000313" key="12">
    <source>
        <dbReference type="Proteomes" id="UP000266915"/>
    </source>
</evidence>
<dbReference type="PROSITE" id="PS51779">
    <property type="entry name" value="POTRA"/>
    <property type="match status" value="1"/>
</dbReference>
<sequence>MKRPDGFDPAAGPRPERQTRSAASTPVDRAGVTAEPVTEQETDVIELDAARLRPKRSGAGAPTQPSDSKSKAKSASASSTPAPSSKVGAKPAATSSASATATLERPDEREDETFLTPREAAKLRRRHERQEIRRFTARKRGRHRAWVVAAATLGLLIVVSLAGAYSPLLAVRSIEVVGASRVDQAEITEALSDQLGRPLALVDAGAVKAVLVGYPLIASYSLESQPPSTLVVRIVEREPVGVLQSGSVYTLVDAAGVTIERSDQPITGYPTLMVTGGPTSKGFVAAAAVIRALPTDLRARVASVSASTADDVTLTLVDSPAEVVWGSAEDSVLKARILATTMAATDPSQVNQYDVSSPSAAIVR</sequence>
<keyword evidence="2" id="KW-1003">Cell membrane</keyword>
<dbReference type="GO" id="GO:0005886">
    <property type="term" value="C:plasma membrane"/>
    <property type="evidence" value="ECO:0007669"/>
    <property type="project" value="TreeGrafter"/>
</dbReference>
<evidence type="ECO:0000256" key="6">
    <source>
        <dbReference type="ARBA" id="ARBA00023136"/>
    </source>
</evidence>
<dbReference type="AlphaFoldDB" id="A0A3N2C396"/>
<feature type="compositionally biased region" description="Low complexity" evidence="8">
    <location>
        <begin position="73"/>
        <end position="102"/>
    </location>
</feature>
<dbReference type="Gene3D" id="3.10.20.310">
    <property type="entry name" value="membrane protein fhac"/>
    <property type="match status" value="1"/>
</dbReference>
<evidence type="ECO:0000256" key="1">
    <source>
        <dbReference type="ARBA" id="ARBA00004370"/>
    </source>
</evidence>
<dbReference type="EMBL" id="RKHL01000001">
    <property type="protein sequence ID" value="ROR81985.1"/>
    <property type="molecule type" value="Genomic_DNA"/>
</dbReference>
<reference evidence="11 12" key="1">
    <citation type="submission" date="2018-11" db="EMBL/GenBank/DDBJ databases">
        <title>Sequencing the genomes of 1000 actinobacteria strains.</title>
        <authorList>
            <person name="Klenk H.-P."/>
        </authorList>
    </citation>
    <scope>NUCLEOTIDE SEQUENCE [LARGE SCALE GENOMIC DNA]</scope>
    <source>
        <strain evidence="11 12">DSM 14012</strain>
    </source>
</reference>
<keyword evidence="5 9" id="KW-1133">Transmembrane helix</keyword>
<evidence type="ECO:0000256" key="2">
    <source>
        <dbReference type="ARBA" id="ARBA00022475"/>
    </source>
</evidence>